<feature type="compositionally biased region" description="Polar residues" evidence="1">
    <location>
        <begin position="239"/>
        <end position="249"/>
    </location>
</feature>
<dbReference type="Gene3D" id="2.40.70.10">
    <property type="entry name" value="Acid Proteases"/>
    <property type="match status" value="1"/>
</dbReference>
<reference evidence="2" key="1">
    <citation type="journal article" date="2021" name="Nat. Commun.">
        <title>Genomic analyses provide insights into spinach domestication and the genetic basis of agronomic traits.</title>
        <authorList>
            <person name="Cai X."/>
            <person name="Sun X."/>
            <person name="Xu C."/>
            <person name="Sun H."/>
            <person name="Wang X."/>
            <person name="Ge C."/>
            <person name="Zhang Z."/>
            <person name="Wang Q."/>
            <person name="Fei Z."/>
            <person name="Jiao C."/>
            <person name="Wang Q."/>
        </authorList>
    </citation>
    <scope>NUCLEOTIDE SEQUENCE [LARGE SCALE GENOMIC DNA]</scope>
    <source>
        <strain evidence="2">cv. Varoflay</strain>
    </source>
</reference>
<dbReference type="InterPro" id="IPR001969">
    <property type="entry name" value="Aspartic_peptidase_AS"/>
</dbReference>
<reference evidence="3" key="2">
    <citation type="submission" date="2025-08" db="UniProtKB">
        <authorList>
            <consortium name="RefSeq"/>
        </authorList>
    </citation>
    <scope>IDENTIFICATION</scope>
    <source>
        <tissue evidence="3">Leaf</tissue>
    </source>
</reference>
<name>A0ABM3RIE4_SPIOL</name>
<dbReference type="PROSITE" id="PS00141">
    <property type="entry name" value="ASP_PROTEASE"/>
    <property type="match status" value="1"/>
</dbReference>
<dbReference type="Pfam" id="PF13975">
    <property type="entry name" value="gag-asp_proteas"/>
    <property type="match status" value="1"/>
</dbReference>
<feature type="region of interest" description="Disordered" evidence="1">
    <location>
        <begin position="186"/>
        <end position="251"/>
    </location>
</feature>
<feature type="region of interest" description="Disordered" evidence="1">
    <location>
        <begin position="1"/>
        <end position="22"/>
    </location>
</feature>
<dbReference type="Proteomes" id="UP000813463">
    <property type="component" value="Chromosome 3"/>
</dbReference>
<dbReference type="PANTHER" id="PTHR12917">
    <property type="entry name" value="ASPARTYL PROTEASE DDI-RELATED"/>
    <property type="match status" value="1"/>
</dbReference>
<dbReference type="InterPro" id="IPR021109">
    <property type="entry name" value="Peptidase_aspartic_dom_sf"/>
</dbReference>
<proteinExistence type="predicted"/>
<evidence type="ECO:0000313" key="2">
    <source>
        <dbReference type="Proteomes" id="UP000813463"/>
    </source>
</evidence>
<sequence>MSVEETPKETEEEACHEDDEQRRMSSVYMMYSMGKETPKTREESTDMMYVDLVVNGRNARAMVDTGASHNFVTEAEARRLGLVLKKGGGSMKSVNSKAKPILGVAEQVEAKLGDWKGKMNFTVVNMDDFNLVLGLEFLRSRKAVVMPHLNSLLVAGGQTCPVRSTCTPTKIKEKGRFLSAMRVMEPLRKASSQIPPRIRNKKQDTSSSQAAPSQKPKTRKTWIHTIHQPIKTQQDSRRLQQPPSTNGAEKTTEFRIGAFSFIFCNSCKSTRASTA</sequence>
<dbReference type="PANTHER" id="PTHR12917:SF18">
    <property type="entry name" value="DNA DAMAGE-INDUCIBLE PROTEIN 1-LIKE"/>
    <property type="match status" value="1"/>
</dbReference>
<protein>
    <submittedName>
        <fullName evidence="3">Protein DNA-DAMAGE INDUCIBLE 1-like</fullName>
    </submittedName>
</protein>
<dbReference type="SUPFAM" id="SSF50630">
    <property type="entry name" value="Acid proteases"/>
    <property type="match status" value="1"/>
</dbReference>
<keyword evidence="2" id="KW-1185">Reference proteome</keyword>
<dbReference type="CDD" id="cd00303">
    <property type="entry name" value="retropepsin_like"/>
    <property type="match status" value="1"/>
</dbReference>
<evidence type="ECO:0000313" key="3">
    <source>
        <dbReference type="RefSeq" id="XP_056695387.1"/>
    </source>
</evidence>
<dbReference type="GeneID" id="130469892"/>
<organism evidence="2 3">
    <name type="scientific">Spinacia oleracea</name>
    <name type="common">Spinach</name>
    <dbReference type="NCBI Taxonomy" id="3562"/>
    <lineage>
        <taxon>Eukaryota</taxon>
        <taxon>Viridiplantae</taxon>
        <taxon>Streptophyta</taxon>
        <taxon>Embryophyta</taxon>
        <taxon>Tracheophyta</taxon>
        <taxon>Spermatophyta</taxon>
        <taxon>Magnoliopsida</taxon>
        <taxon>eudicotyledons</taxon>
        <taxon>Gunneridae</taxon>
        <taxon>Pentapetalae</taxon>
        <taxon>Caryophyllales</taxon>
        <taxon>Chenopodiaceae</taxon>
        <taxon>Chenopodioideae</taxon>
        <taxon>Anserineae</taxon>
        <taxon>Spinacia</taxon>
    </lineage>
</organism>
<accession>A0ABM3RIE4</accession>
<dbReference type="RefSeq" id="XP_056695387.1">
    <property type="nucleotide sequence ID" value="XM_056839409.1"/>
</dbReference>
<gene>
    <name evidence="3" type="primary">LOC130469892</name>
</gene>
<evidence type="ECO:0000256" key="1">
    <source>
        <dbReference type="SAM" id="MobiDB-lite"/>
    </source>
</evidence>